<evidence type="ECO:0000259" key="8">
    <source>
        <dbReference type="Pfam" id="PF23559"/>
    </source>
</evidence>
<dbReference type="Pfam" id="PF18052">
    <property type="entry name" value="Rx_N"/>
    <property type="match status" value="2"/>
</dbReference>
<dbReference type="InterPro" id="IPR036388">
    <property type="entry name" value="WH-like_DNA-bd_sf"/>
</dbReference>
<comment type="caution">
    <text evidence="10">The sequence shown here is derived from an EMBL/GenBank/DDBJ whole genome shotgun (WGS) entry which is preliminary data.</text>
</comment>
<dbReference type="GO" id="GO:0006952">
    <property type="term" value="P:defense response"/>
    <property type="evidence" value="ECO:0007669"/>
    <property type="project" value="UniProtKB-KW"/>
</dbReference>
<gene>
    <name evidence="10" type="primary">RPPL1</name>
    <name evidence="10" type="ORF">CR513_45063</name>
</gene>
<dbReference type="Gene3D" id="3.80.10.10">
    <property type="entry name" value="Ribonuclease Inhibitor"/>
    <property type="match status" value="6"/>
</dbReference>
<dbReference type="InterPro" id="IPR041118">
    <property type="entry name" value="Rx_N"/>
</dbReference>
<dbReference type="SUPFAM" id="SSF52540">
    <property type="entry name" value="P-loop containing nucleoside triphosphate hydrolases"/>
    <property type="match status" value="3"/>
</dbReference>
<proteinExistence type="predicted"/>
<sequence>MPVVETLGGALLSSILEVAFDRLTSRKVLDYFRGRKLDEKLLSKLNIMLLSMDALAADAEEKQVRDPRVRSWLLAVKDVAFEAEDLLDEIDYQLSKFQVEAGSQSSASKVCNFDMEIESRITQILDDLEFYASQKGYLGLKEASGVGVGVGSGLGSKFSQKVPSTSLVVESVIFGRDDDKEMVFNWLASETNNSNQLSILSIVGMGGVGKTTLAQHVYNDPRIEGKFDIKAWVCVSDDFDVLTVTRAILEAITDSTDNSRGLEMVHRRLKEKLMGKRFFLVLDDVWNEKRDKWEAVQTPLNYGAQGSRILVTTRTMKVASTMRSNKELHLEELREDHCWKVFAKHAFQDDNCWLNGELKEIGIKIVERCKGLPLALKAIGSLLYTKSSVSEWENVLTSEIWDLEDSEIIPALLLSYHHLPSHLKRCFAYCALFPKDYEFDRVDLILLWMAENFLQCSQQSKNPREVGEQYFDDLLSRSFFQQSSGNRTCFVMHDLLNDLAKYICGDICFRLGVDKAKSIPKMTRHFSFAINHVQYFDGFESLYDAKRLRTFMPTSWGMDLLYPWHCKMPIHELFYKFKFLHVLSLCGCSEFTQVPDTVGDLKHLRSIDLSRTDIKKLPDSICSLYNLQILKLSQCRYLEELPSNLHKLTNLCHLEFSDTKVRSLPMKLEKLKNLQVWMSSFYVGRSSELGIQQLGGLNLHGKLSIVGLQNIVNPLDALVVDMKNKIHIVELELEWIGNLHPDDSKKERDVFENLQPSKHLKNLSIKKYGGTQFPRWLFGNSLSNIVSLRLEDCKYCQCLPPLGHFPSLKQLIIIGLDGIVNINADLYGSSSSSFKSLETLLFFDMKEWEEWECKEVTGVFPRLQYLSIVRCPKLKGCMPEQLLRLTTLDIFNCELLIASAPRSLGIIHLRTYLCPKVNIPVTCCYDFLETLEINGSSDSLTTFPLDFFPRLRVLDLNSLNLQVISQEHAHNFLKDLSISECPQFESFPSEGLCAPWLESFRIKGLKNLKLLPKHMSVLLPSLEELDIKDCPQVELLSDAGLPSNLKVMNISNCSKLITSLKRVLMANTSLQTLSIGEVDVESFPDEGLLPLSLTSLHYRSCPDLRKLNYKGLCHLSSLEQLILVYCPNLQCLPEEGLPRSISTLQIWGCPLLQQHFQKPEAKDWGKIADIKNILFAGLVGGALLSSFLQVAFDRLASRQVLDFFRRRKLDNKLLKMLKVKILSINVLVDDAEQKQFRDPRIRDWVIRAKHVVFEAEDILDEIDYELSKCELEAESQTTDSKTRNFFKSSSVSSFDKEIESRMEQVLDDIEDLASQSSYLGLKEASGIGFGSGSGSGSKVSQKLPSTSLVVESVIYGRDDDKELIFNWLTSNTDNSNQLSVLSIVGMGGVGKTTLAQHVYNDPRIEGKFDIKAWVCVYDDFDVLTVTRAILEAITDSIDNSRGLEMVHRRLKENLSGKRFLLVLDDVWNEKREKWEAVQTPLNYGAQGSRILVTTRTTKVASVVRSNKEHHLEQLQEDHCWKVFAKHAFQDDNILPLNDDLKEIGMKIVEKCKGLPLALKTIGSLLHKKSSVVEWENILKSEIWEFSEEDSDIVPALRLSYHHLPSHLKRCFAYCALFPKDYEFDKECLILLWMAEKFLQCSQQSKSPGEVGEQYFNDLLSRSFFQHSSIFKDGFVMHDLLNDLAKYVCGNICFRLGVDKAKCIPNTTRHFSFVIRHTQHFDGFGHLYDAKMLRTFMPTNSRMEFLSDWHCKISVSELLSKFKFLRILSLSNCSGLTEVPDSVGNLKYLRSLDLSHTDIKKLPDSTCSLHNLQILKLSYCRDLQELPSNLHKLTNLCRLEFIDTEVRKVPVHLGKLKNLQVFGSFVVGKSSEFNIQRLGELNLHGRLSISDLHNIENPLDALAADLQTKTHLVELELNWSLNWDWNLADSTKERDVIENLQPSKHLKKLLIRNYGGAQFPSWLLDNLLSNLMCLRLAHCEYCLCLPPLGLLPFLKDLTISGLKGVVVIDADFYGSSSSSFTSLETLKFSFMKEWEKWECQDVTGAFPRLQHLSIEHCPKLKGELPKQLLHLKALEIHECKQLMASVPMTLEIHELELSACGKLQFDYRPTFLKRLTVSGHNMELSLLERIGHIISDTSLEFLCINSCQNMNIPLTCCYDLLVSLKISDGCDSLTTFPLDLFPTLRSLDLRRCRNLQLVSQGHVCDHLNYLRISECPLFESFPECMHILLPSLDKLWIEDCPKVELFPERGLPSNLKEMWLYNCSKLVALLKEALGDNPSLEFLGIGAQEVESFPDEGLLPLSLTSLKISDCGDLKSLDYKGLCSLSSLKKLVIQDCPKLQCLPEEGLPKSISYLIISGNCPFLKQCCQKQKGKDWGKIAHIENLVIESRLDSSDDILDEIQYELSKCEVEDEYQSQTFTCKSLNAELKEFSIKIVEKCKGLPLALKTIGSLLHTKSSISEWESRIGGYFVMHDLLNDLAKYVGS</sequence>
<dbReference type="GO" id="GO:0043531">
    <property type="term" value="F:ADP binding"/>
    <property type="evidence" value="ECO:0007669"/>
    <property type="project" value="InterPro"/>
</dbReference>
<evidence type="ECO:0000256" key="2">
    <source>
        <dbReference type="ARBA" id="ARBA00022737"/>
    </source>
</evidence>
<evidence type="ECO:0000259" key="9">
    <source>
        <dbReference type="Pfam" id="PF25019"/>
    </source>
</evidence>
<evidence type="ECO:0000313" key="11">
    <source>
        <dbReference type="Proteomes" id="UP000257109"/>
    </source>
</evidence>
<accession>A0A371F9Y8</accession>
<dbReference type="GO" id="GO:0051707">
    <property type="term" value="P:response to other organism"/>
    <property type="evidence" value="ECO:0007669"/>
    <property type="project" value="UniProtKB-ARBA"/>
</dbReference>
<dbReference type="InterPro" id="IPR002182">
    <property type="entry name" value="NB-ARC"/>
</dbReference>
<evidence type="ECO:0000256" key="1">
    <source>
        <dbReference type="ARBA" id="ARBA00022614"/>
    </source>
</evidence>
<dbReference type="FunFam" id="1.10.10.10:FF:000322">
    <property type="entry name" value="Probable disease resistance protein At1g63360"/>
    <property type="match status" value="2"/>
</dbReference>
<feature type="domain" description="NB-ARC" evidence="6">
    <location>
        <begin position="177"/>
        <end position="350"/>
    </location>
</feature>
<dbReference type="Proteomes" id="UP000257109">
    <property type="component" value="Unassembled WGS sequence"/>
</dbReference>
<dbReference type="Gene3D" id="1.10.8.430">
    <property type="entry name" value="Helical domain of apoptotic protease-activating factors"/>
    <property type="match status" value="3"/>
</dbReference>
<dbReference type="PRINTS" id="PR00364">
    <property type="entry name" value="DISEASERSIST"/>
</dbReference>
<evidence type="ECO:0000256" key="4">
    <source>
        <dbReference type="ARBA" id="ARBA00022821"/>
    </source>
</evidence>
<dbReference type="Pfam" id="PF13855">
    <property type="entry name" value="LRR_8"/>
    <property type="match status" value="1"/>
</dbReference>
<feature type="domain" description="NB-ARC" evidence="6">
    <location>
        <begin position="1358"/>
        <end position="1530"/>
    </location>
</feature>
<feature type="non-terminal residue" evidence="10">
    <location>
        <position position="1"/>
    </location>
</feature>
<dbReference type="Gene3D" id="3.40.50.300">
    <property type="entry name" value="P-loop containing nucleotide triphosphate hydrolases"/>
    <property type="match status" value="2"/>
</dbReference>
<feature type="domain" description="Disease resistance N-terminal" evidence="7">
    <location>
        <begin position="1184"/>
        <end position="1276"/>
    </location>
</feature>
<keyword evidence="2" id="KW-0677">Repeat</keyword>
<protein>
    <submittedName>
        <fullName evidence="10">Disease resistance RPP13-like protein 1</fullName>
    </submittedName>
</protein>
<dbReference type="InterPro" id="IPR042197">
    <property type="entry name" value="Apaf_helical"/>
</dbReference>
<dbReference type="InterPro" id="IPR058922">
    <property type="entry name" value="WHD_DRP"/>
</dbReference>
<dbReference type="PANTHER" id="PTHR36766:SF40">
    <property type="entry name" value="DISEASE RESISTANCE PROTEIN RGA3"/>
    <property type="match status" value="1"/>
</dbReference>
<dbReference type="SMART" id="SM00369">
    <property type="entry name" value="LRR_TYP"/>
    <property type="match status" value="3"/>
</dbReference>
<keyword evidence="4" id="KW-0611">Plant defense</keyword>
<dbReference type="InterPro" id="IPR027417">
    <property type="entry name" value="P-loop_NTPase"/>
</dbReference>
<name>A0A371F9Y8_MUCPR</name>
<keyword evidence="5" id="KW-0067">ATP-binding</keyword>
<evidence type="ECO:0000259" key="7">
    <source>
        <dbReference type="Pfam" id="PF18052"/>
    </source>
</evidence>
<dbReference type="Gene3D" id="1.20.5.4130">
    <property type="match status" value="2"/>
</dbReference>
<feature type="domain" description="R13L1/DRL21-like LRR repeat region" evidence="9">
    <location>
        <begin position="1874"/>
        <end position="2000"/>
    </location>
</feature>
<dbReference type="STRING" id="157652.A0A371F9Y8"/>
<reference evidence="10" key="1">
    <citation type="submission" date="2018-05" db="EMBL/GenBank/DDBJ databases">
        <title>Draft genome of Mucuna pruriens seed.</title>
        <authorList>
            <person name="Nnadi N.E."/>
            <person name="Vos R."/>
            <person name="Hasami M.H."/>
            <person name="Devisetty U.K."/>
            <person name="Aguiy J.C."/>
        </authorList>
    </citation>
    <scope>NUCLEOTIDE SEQUENCE [LARGE SCALE GENOMIC DNA]</scope>
    <source>
        <strain evidence="10">JCA_2017</strain>
    </source>
</reference>
<dbReference type="FunFam" id="3.40.50.300:FF:001091">
    <property type="entry name" value="Probable disease resistance protein At1g61300"/>
    <property type="match status" value="2"/>
</dbReference>
<dbReference type="InterPro" id="IPR003591">
    <property type="entry name" value="Leu-rich_rpt_typical-subtyp"/>
</dbReference>
<organism evidence="10 11">
    <name type="scientific">Mucuna pruriens</name>
    <name type="common">Velvet bean</name>
    <name type="synonym">Dolichos pruriens</name>
    <dbReference type="NCBI Taxonomy" id="157652"/>
    <lineage>
        <taxon>Eukaryota</taxon>
        <taxon>Viridiplantae</taxon>
        <taxon>Streptophyta</taxon>
        <taxon>Embryophyta</taxon>
        <taxon>Tracheophyta</taxon>
        <taxon>Spermatophyta</taxon>
        <taxon>Magnoliopsida</taxon>
        <taxon>eudicotyledons</taxon>
        <taxon>Gunneridae</taxon>
        <taxon>Pentapetalae</taxon>
        <taxon>rosids</taxon>
        <taxon>fabids</taxon>
        <taxon>Fabales</taxon>
        <taxon>Fabaceae</taxon>
        <taxon>Papilionoideae</taxon>
        <taxon>50 kb inversion clade</taxon>
        <taxon>NPAAA clade</taxon>
        <taxon>indigoferoid/millettioid clade</taxon>
        <taxon>Phaseoleae</taxon>
        <taxon>Mucuna</taxon>
    </lineage>
</organism>
<evidence type="ECO:0000256" key="5">
    <source>
        <dbReference type="ARBA" id="ARBA00022840"/>
    </source>
</evidence>
<keyword evidence="11" id="KW-1185">Reference proteome</keyword>
<dbReference type="InterPro" id="IPR001611">
    <property type="entry name" value="Leu-rich_rpt"/>
</dbReference>
<evidence type="ECO:0000259" key="6">
    <source>
        <dbReference type="Pfam" id="PF00931"/>
    </source>
</evidence>
<dbReference type="InterPro" id="IPR056789">
    <property type="entry name" value="LRR_R13L1-DRL21"/>
</dbReference>
<dbReference type="Gene3D" id="1.10.10.10">
    <property type="entry name" value="Winged helix-like DNA-binding domain superfamily/Winged helix DNA-binding domain"/>
    <property type="match status" value="1"/>
</dbReference>
<evidence type="ECO:0000313" key="10">
    <source>
        <dbReference type="EMBL" id="RDX75102.1"/>
    </source>
</evidence>
<dbReference type="EMBL" id="QJKJ01009946">
    <property type="protein sequence ID" value="RDX75102.1"/>
    <property type="molecule type" value="Genomic_DNA"/>
</dbReference>
<dbReference type="GO" id="GO:0005524">
    <property type="term" value="F:ATP binding"/>
    <property type="evidence" value="ECO:0007669"/>
    <property type="project" value="UniProtKB-KW"/>
</dbReference>
<feature type="domain" description="R13L1/DRL21-like LRR repeat region" evidence="9">
    <location>
        <begin position="691"/>
        <end position="814"/>
    </location>
</feature>
<dbReference type="SUPFAM" id="SSF52058">
    <property type="entry name" value="L domain-like"/>
    <property type="match status" value="4"/>
</dbReference>
<dbReference type="OrthoDB" id="25838at2759"/>
<dbReference type="PANTHER" id="PTHR36766">
    <property type="entry name" value="PLANT BROAD-SPECTRUM MILDEW RESISTANCE PROTEIN RPW8"/>
    <property type="match status" value="1"/>
</dbReference>
<dbReference type="Pfam" id="PF00931">
    <property type="entry name" value="NB-ARC"/>
    <property type="match status" value="2"/>
</dbReference>
<feature type="domain" description="Disease resistance protein winged helix" evidence="8">
    <location>
        <begin position="1616"/>
        <end position="1684"/>
    </location>
</feature>
<dbReference type="InterPro" id="IPR032675">
    <property type="entry name" value="LRR_dom_sf"/>
</dbReference>
<feature type="domain" description="Disease resistance protein winged helix" evidence="8">
    <location>
        <begin position="432"/>
        <end position="500"/>
    </location>
</feature>
<dbReference type="PROSITE" id="PS51450">
    <property type="entry name" value="LRR"/>
    <property type="match status" value="1"/>
</dbReference>
<feature type="domain" description="Disease resistance N-terminal" evidence="7">
    <location>
        <begin position="12"/>
        <end position="104"/>
    </location>
</feature>
<dbReference type="Pfam" id="PF25019">
    <property type="entry name" value="LRR_R13L1-DRL21"/>
    <property type="match status" value="2"/>
</dbReference>
<keyword evidence="1" id="KW-0433">Leucine-rich repeat</keyword>
<keyword evidence="3" id="KW-0547">Nucleotide-binding</keyword>
<dbReference type="Pfam" id="PF23559">
    <property type="entry name" value="WHD_DRP"/>
    <property type="match status" value="2"/>
</dbReference>
<evidence type="ECO:0000256" key="3">
    <source>
        <dbReference type="ARBA" id="ARBA00022741"/>
    </source>
</evidence>